<accession>A0A813LGX5</accession>
<dbReference type="PROSITE" id="PS00856">
    <property type="entry name" value="GUANYLATE_KINASE_1"/>
    <property type="match status" value="1"/>
</dbReference>
<dbReference type="InterPro" id="IPR027417">
    <property type="entry name" value="P-loop_NTPase"/>
</dbReference>
<dbReference type="Gene3D" id="3.90.1150.10">
    <property type="entry name" value="Aspartate Aminotransferase, domain 1"/>
    <property type="match status" value="1"/>
</dbReference>
<feature type="domain" description="Guanylate kinase-like" evidence="4">
    <location>
        <begin position="103"/>
        <end position="308"/>
    </location>
</feature>
<dbReference type="InterPro" id="IPR015421">
    <property type="entry name" value="PyrdxlP-dep_Trfase_major"/>
</dbReference>
<evidence type="ECO:0000313" key="5">
    <source>
        <dbReference type="EMBL" id="CAE8730182.1"/>
    </source>
</evidence>
<evidence type="ECO:0000256" key="2">
    <source>
        <dbReference type="ARBA" id="ARBA00022679"/>
    </source>
</evidence>
<dbReference type="SMART" id="SM00072">
    <property type="entry name" value="GuKc"/>
    <property type="match status" value="1"/>
</dbReference>
<keyword evidence="2" id="KW-0808">Transferase</keyword>
<dbReference type="Proteomes" id="UP000626109">
    <property type="component" value="Unassembled WGS sequence"/>
</dbReference>
<reference evidence="5" key="1">
    <citation type="submission" date="2021-02" db="EMBL/GenBank/DDBJ databases">
        <authorList>
            <person name="Dougan E. K."/>
            <person name="Rhodes N."/>
            <person name="Thang M."/>
            <person name="Chan C."/>
        </authorList>
    </citation>
    <scope>NUCLEOTIDE SEQUENCE</scope>
</reference>
<dbReference type="PROSITE" id="PS50052">
    <property type="entry name" value="GUANYLATE_KINASE_2"/>
    <property type="match status" value="1"/>
</dbReference>
<sequence>MLGVSPMLGCHGPVEGCKPLSQRVSLCSRALREAAPSRESLAAATGSRAPRAMGRSRPAAAAGVVLAMSLVTMSGRRSRQRGRGLLSARVAPDAQGEVSSFSRGLLVLCGPSGVGKSTLIRSLLKDQLLGKHLSLVVSHTTRLPRKGEVSGVDYHFIQRSEMEEMIQQGLFLEFAEVHGNLYGTSISAIEDVRARGDTCILDIDMEGVRSLRKLLSVGSGDSGTPTTSGRGLVGCDARFVLIIPEGGISALELRLRSRGSEDEASVALRLETARIEMKECASTAWDHTILSVDGDVEVSEREIRDIVINMLGIPSAVRSVSVPFGGKSVFGEFSALARALGDSACDLGQGFPNFDPPDFVVQALRDELEMTTDGGPRTRHQYTRTAGHVPLVEVLAERYSAHLGRTLDPLAEVAVTVGATNGLFLALQ</sequence>
<dbReference type="FunFam" id="3.30.63.10:FF:000002">
    <property type="entry name" value="Guanylate kinase 1"/>
    <property type="match status" value="1"/>
</dbReference>
<dbReference type="GO" id="GO:0005829">
    <property type="term" value="C:cytosol"/>
    <property type="evidence" value="ECO:0007669"/>
    <property type="project" value="TreeGrafter"/>
</dbReference>
<dbReference type="Pfam" id="PF00625">
    <property type="entry name" value="Guanylate_kin"/>
    <property type="match status" value="1"/>
</dbReference>
<dbReference type="InterPro" id="IPR020590">
    <property type="entry name" value="Guanylate_kinase_CS"/>
</dbReference>
<dbReference type="SUPFAM" id="SSF53383">
    <property type="entry name" value="PLP-dependent transferases"/>
    <property type="match status" value="1"/>
</dbReference>
<dbReference type="EMBL" id="CAJNNW010035813">
    <property type="protein sequence ID" value="CAE8730182.1"/>
    <property type="molecule type" value="Genomic_DNA"/>
</dbReference>
<comment type="caution">
    <text evidence="5">The sequence shown here is derived from an EMBL/GenBank/DDBJ whole genome shotgun (WGS) entry which is preliminary data.</text>
</comment>
<name>A0A813LGX5_POLGL</name>
<evidence type="ECO:0000313" key="6">
    <source>
        <dbReference type="Proteomes" id="UP000626109"/>
    </source>
</evidence>
<dbReference type="InterPro" id="IPR015422">
    <property type="entry name" value="PyrdxlP-dep_Trfase_small"/>
</dbReference>
<comment type="similarity">
    <text evidence="1">Belongs to the guanylate kinase family.</text>
</comment>
<dbReference type="PANTHER" id="PTHR23117">
    <property type="entry name" value="GUANYLATE KINASE-RELATED"/>
    <property type="match status" value="1"/>
</dbReference>
<evidence type="ECO:0000259" key="4">
    <source>
        <dbReference type="PROSITE" id="PS50052"/>
    </source>
</evidence>
<protein>
    <recommendedName>
        <fullName evidence="4">Guanylate kinase-like domain-containing protein</fullName>
    </recommendedName>
</protein>
<dbReference type="PANTHER" id="PTHR23117:SF13">
    <property type="entry name" value="GUANYLATE KINASE"/>
    <property type="match status" value="1"/>
</dbReference>
<dbReference type="InterPro" id="IPR008145">
    <property type="entry name" value="GK/Ca_channel_bsu"/>
</dbReference>
<evidence type="ECO:0000256" key="1">
    <source>
        <dbReference type="ARBA" id="ARBA00005790"/>
    </source>
</evidence>
<organism evidence="5 6">
    <name type="scientific">Polarella glacialis</name>
    <name type="common">Dinoflagellate</name>
    <dbReference type="NCBI Taxonomy" id="89957"/>
    <lineage>
        <taxon>Eukaryota</taxon>
        <taxon>Sar</taxon>
        <taxon>Alveolata</taxon>
        <taxon>Dinophyceae</taxon>
        <taxon>Suessiales</taxon>
        <taxon>Suessiaceae</taxon>
        <taxon>Polarella</taxon>
    </lineage>
</organism>
<dbReference type="InterPro" id="IPR008144">
    <property type="entry name" value="Guanylate_kin-like_dom"/>
</dbReference>
<proteinExistence type="inferred from homology"/>
<dbReference type="Gene3D" id="3.30.63.10">
    <property type="entry name" value="Guanylate Kinase phosphate binding domain"/>
    <property type="match status" value="1"/>
</dbReference>
<dbReference type="Gene3D" id="3.40.640.10">
    <property type="entry name" value="Type I PLP-dependent aspartate aminotransferase-like (Major domain)"/>
    <property type="match status" value="1"/>
</dbReference>
<dbReference type="Gene3D" id="3.40.50.300">
    <property type="entry name" value="P-loop containing nucleotide triphosphate hydrolases"/>
    <property type="match status" value="1"/>
</dbReference>
<dbReference type="InterPro" id="IPR015424">
    <property type="entry name" value="PyrdxlP-dep_Trfase"/>
</dbReference>
<evidence type="ECO:0000256" key="3">
    <source>
        <dbReference type="ARBA" id="ARBA00022777"/>
    </source>
</evidence>
<gene>
    <name evidence="5" type="ORF">PGLA2088_LOCUS45654</name>
</gene>
<dbReference type="GO" id="GO:0004385">
    <property type="term" value="F:GMP kinase activity"/>
    <property type="evidence" value="ECO:0007669"/>
    <property type="project" value="TreeGrafter"/>
</dbReference>
<dbReference type="CDD" id="cd00071">
    <property type="entry name" value="GMPK"/>
    <property type="match status" value="1"/>
</dbReference>
<dbReference type="AlphaFoldDB" id="A0A813LGX5"/>
<keyword evidence="3" id="KW-0418">Kinase</keyword>
<dbReference type="SUPFAM" id="SSF52540">
    <property type="entry name" value="P-loop containing nucleoside triphosphate hydrolases"/>
    <property type="match status" value="1"/>
</dbReference>
<feature type="non-terminal residue" evidence="5">
    <location>
        <position position="1"/>
    </location>
</feature>